<evidence type="ECO:0000256" key="1">
    <source>
        <dbReference type="ARBA" id="ARBA00001561"/>
    </source>
</evidence>
<dbReference type="Pfam" id="PF01510">
    <property type="entry name" value="Amidase_2"/>
    <property type="match status" value="1"/>
</dbReference>
<evidence type="ECO:0000313" key="7">
    <source>
        <dbReference type="Proteomes" id="UP000597877"/>
    </source>
</evidence>
<dbReference type="RefSeq" id="WP_021953837.1">
    <property type="nucleotide sequence ID" value="NZ_JACOOZ010000006.1"/>
</dbReference>
<evidence type="ECO:0000256" key="2">
    <source>
        <dbReference type="ARBA" id="ARBA00011901"/>
    </source>
</evidence>
<feature type="domain" description="N-acetylmuramoyl-L-alanine amidase" evidence="5">
    <location>
        <begin position="83"/>
        <end position="208"/>
    </location>
</feature>
<dbReference type="SMART" id="SM00644">
    <property type="entry name" value="Ami_2"/>
    <property type="match status" value="1"/>
</dbReference>
<accession>A0ABR7F674</accession>
<gene>
    <name evidence="6" type="ORF">H8S00_09590</name>
</gene>
<comment type="caution">
    <text evidence="6">The sequence shown here is derived from an EMBL/GenBank/DDBJ whole genome shotgun (WGS) entry which is preliminary data.</text>
</comment>
<dbReference type="InterPro" id="IPR051206">
    <property type="entry name" value="NAMLAA_amidase_2"/>
</dbReference>
<dbReference type="EC" id="3.5.1.28" evidence="2"/>
<reference evidence="6 7" key="1">
    <citation type="submission" date="2020-08" db="EMBL/GenBank/DDBJ databases">
        <title>Genome public.</title>
        <authorList>
            <person name="Liu C."/>
            <person name="Sun Q."/>
        </authorList>
    </citation>
    <scope>NUCLEOTIDE SEQUENCE [LARGE SCALE GENOMIC DNA]</scope>
    <source>
        <strain evidence="6 7">BX4</strain>
    </source>
</reference>
<evidence type="ECO:0000313" key="6">
    <source>
        <dbReference type="EMBL" id="MBC5668235.1"/>
    </source>
</evidence>
<comment type="catalytic activity">
    <reaction evidence="1">
        <text>Hydrolyzes the link between N-acetylmuramoyl residues and L-amino acid residues in certain cell-wall glycopeptides.</text>
        <dbReference type="EC" id="3.5.1.28"/>
    </reaction>
</comment>
<name>A0ABR7F674_9FIRM</name>
<dbReference type="InterPro" id="IPR036505">
    <property type="entry name" value="Amidase/PGRP_sf"/>
</dbReference>
<sequence length="235" mass="27086">MSELSKRKRRRKVRKIRAVLAVTVLTAGILLLAGIFKHLSASSDVEIKESPVENHQVLETTEKETALQIPSWIDKQIIKKDGKSRRGIKLKEVKDVVIHYVGNSGTTAQQNHDFYAGDDSDVSSHFIVGLDGEIIQCIPLDEHSEASNWRNRDSISIEVCHMDETGEFGKKTYKSLVKLVAWLESVYGLDEEHVIRHYDITEKECPKYFVDHEDEWELFKEKVRDYRIKKYTGNK</sequence>
<proteinExistence type="predicted"/>
<dbReference type="PANTHER" id="PTHR30417">
    <property type="entry name" value="N-ACETYLMURAMOYL-L-ALANINE AMIDASE AMID"/>
    <property type="match status" value="1"/>
</dbReference>
<dbReference type="PANTHER" id="PTHR30417:SF1">
    <property type="entry name" value="N-ACETYLMURAMOYL-L-ALANINE AMIDASE AMID"/>
    <property type="match status" value="1"/>
</dbReference>
<evidence type="ECO:0000256" key="4">
    <source>
        <dbReference type="ARBA" id="ARBA00023316"/>
    </source>
</evidence>
<evidence type="ECO:0000259" key="5">
    <source>
        <dbReference type="SMART" id="SM00644"/>
    </source>
</evidence>
<dbReference type="Proteomes" id="UP000597877">
    <property type="component" value="Unassembled WGS sequence"/>
</dbReference>
<keyword evidence="7" id="KW-1185">Reference proteome</keyword>
<dbReference type="Gene3D" id="3.40.80.10">
    <property type="entry name" value="Peptidoglycan recognition protein-like"/>
    <property type="match status" value="1"/>
</dbReference>
<organism evidence="6 7">
    <name type="scientific">Eubacterium segne</name>
    <dbReference type="NCBI Taxonomy" id="2763045"/>
    <lineage>
        <taxon>Bacteria</taxon>
        <taxon>Bacillati</taxon>
        <taxon>Bacillota</taxon>
        <taxon>Clostridia</taxon>
        <taxon>Eubacteriales</taxon>
        <taxon>Eubacteriaceae</taxon>
        <taxon>Eubacterium</taxon>
    </lineage>
</organism>
<dbReference type="SUPFAM" id="SSF55846">
    <property type="entry name" value="N-acetylmuramoyl-L-alanine amidase-like"/>
    <property type="match status" value="1"/>
</dbReference>
<evidence type="ECO:0000256" key="3">
    <source>
        <dbReference type="ARBA" id="ARBA00022801"/>
    </source>
</evidence>
<dbReference type="EMBL" id="JACOOZ010000006">
    <property type="protein sequence ID" value="MBC5668235.1"/>
    <property type="molecule type" value="Genomic_DNA"/>
</dbReference>
<protein>
    <recommendedName>
        <fullName evidence="2">N-acetylmuramoyl-L-alanine amidase</fullName>
        <ecNumber evidence="2">3.5.1.28</ecNumber>
    </recommendedName>
</protein>
<keyword evidence="3" id="KW-0378">Hydrolase</keyword>
<keyword evidence="4" id="KW-0961">Cell wall biogenesis/degradation</keyword>
<dbReference type="CDD" id="cd06583">
    <property type="entry name" value="PGRP"/>
    <property type="match status" value="1"/>
</dbReference>
<dbReference type="InterPro" id="IPR002502">
    <property type="entry name" value="Amidase_domain"/>
</dbReference>